<sequence>MAAVVDDSGITPRTVQKWPTANSLLLHSTQRHPVTESRPQRKHPKTPLYSVTGRDPPALPRQKDKERGERPTRARPNKSINLRAIKRLRIKCDRRTFLIAKRSNKFTIKVVKRVVFVVVF</sequence>
<evidence type="ECO:0000313" key="2">
    <source>
        <dbReference type="EMBL" id="HAR55535.1"/>
    </source>
</evidence>
<proteinExistence type="predicted"/>
<feature type="compositionally biased region" description="Polar residues" evidence="1">
    <location>
        <begin position="21"/>
        <end position="32"/>
    </location>
</feature>
<gene>
    <name evidence="2" type="ORF">DCR58_01980</name>
</gene>
<evidence type="ECO:0000256" key="1">
    <source>
        <dbReference type="SAM" id="MobiDB-lite"/>
    </source>
</evidence>
<feature type="compositionally biased region" description="Basic and acidic residues" evidence="1">
    <location>
        <begin position="61"/>
        <end position="72"/>
    </location>
</feature>
<organism evidence="2 3">
    <name type="scientific">Idiomarina baltica</name>
    <dbReference type="NCBI Taxonomy" id="190892"/>
    <lineage>
        <taxon>Bacteria</taxon>
        <taxon>Pseudomonadati</taxon>
        <taxon>Pseudomonadota</taxon>
        <taxon>Gammaproteobacteria</taxon>
        <taxon>Alteromonadales</taxon>
        <taxon>Idiomarinaceae</taxon>
        <taxon>Idiomarina</taxon>
    </lineage>
</organism>
<accession>A0A348WLX3</accession>
<dbReference type="AlphaFoldDB" id="A0A348WLX3"/>
<feature type="region of interest" description="Disordered" evidence="1">
    <location>
        <begin position="21"/>
        <end position="78"/>
    </location>
</feature>
<reference evidence="2 3" key="1">
    <citation type="journal article" date="2018" name="Nat. Biotechnol.">
        <title>A standardized bacterial taxonomy based on genome phylogeny substantially revises the tree of life.</title>
        <authorList>
            <person name="Parks D.H."/>
            <person name="Chuvochina M."/>
            <person name="Waite D.W."/>
            <person name="Rinke C."/>
            <person name="Skarshewski A."/>
            <person name="Chaumeil P.A."/>
            <person name="Hugenholtz P."/>
        </authorList>
    </citation>
    <scope>NUCLEOTIDE SEQUENCE [LARGE SCALE GENOMIC DNA]</scope>
    <source>
        <strain evidence="2">UBA9360</strain>
    </source>
</reference>
<dbReference type="EMBL" id="DMUP01000042">
    <property type="protein sequence ID" value="HAR55535.1"/>
    <property type="molecule type" value="Genomic_DNA"/>
</dbReference>
<comment type="caution">
    <text evidence="2">The sequence shown here is derived from an EMBL/GenBank/DDBJ whole genome shotgun (WGS) entry which is preliminary data.</text>
</comment>
<evidence type="ECO:0000313" key="3">
    <source>
        <dbReference type="Proteomes" id="UP000262878"/>
    </source>
</evidence>
<protein>
    <submittedName>
        <fullName evidence="2">Uncharacterized protein</fullName>
    </submittedName>
</protein>
<dbReference type="Proteomes" id="UP000262878">
    <property type="component" value="Unassembled WGS sequence"/>
</dbReference>
<name>A0A348WLX3_9GAMM</name>